<organism evidence="1 2">
    <name type="scientific">Gloeophyllum trabeum (strain ATCC 11539 / FP-39264 / Madison 617)</name>
    <name type="common">Brown rot fungus</name>
    <dbReference type="NCBI Taxonomy" id="670483"/>
    <lineage>
        <taxon>Eukaryota</taxon>
        <taxon>Fungi</taxon>
        <taxon>Dikarya</taxon>
        <taxon>Basidiomycota</taxon>
        <taxon>Agaricomycotina</taxon>
        <taxon>Agaricomycetes</taxon>
        <taxon>Gloeophyllales</taxon>
        <taxon>Gloeophyllaceae</taxon>
        <taxon>Gloeophyllum</taxon>
    </lineage>
</organism>
<dbReference type="OMA" id="NEHHISH"/>
<accession>S7PZB0</accession>
<proteinExistence type="predicted"/>
<dbReference type="RefSeq" id="XP_007868922.1">
    <property type="nucleotide sequence ID" value="XM_007870731.1"/>
</dbReference>
<keyword evidence="2" id="KW-1185">Reference proteome</keyword>
<dbReference type="EMBL" id="KB469307">
    <property type="protein sequence ID" value="EPQ52632.1"/>
    <property type="molecule type" value="Genomic_DNA"/>
</dbReference>
<evidence type="ECO:0000313" key="1">
    <source>
        <dbReference type="EMBL" id="EPQ52632.1"/>
    </source>
</evidence>
<dbReference type="OrthoDB" id="3254241at2759"/>
<dbReference type="Proteomes" id="UP000030669">
    <property type="component" value="Unassembled WGS sequence"/>
</dbReference>
<name>S7PZB0_GLOTA</name>
<protein>
    <submittedName>
        <fullName evidence="1">Uncharacterized protein</fullName>
    </submittedName>
</protein>
<dbReference type="HOGENOM" id="CLU_987127_0_0_1"/>
<reference evidence="1 2" key="1">
    <citation type="journal article" date="2012" name="Science">
        <title>The Paleozoic origin of enzymatic lignin decomposition reconstructed from 31 fungal genomes.</title>
        <authorList>
            <person name="Floudas D."/>
            <person name="Binder M."/>
            <person name="Riley R."/>
            <person name="Barry K."/>
            <person name="Blanchette R.A."/>
            <person name="Henrissat B."/>
            <person name="Martinez A.T."/>
            <person name="Otillar R."/>
            <person name="Spatafora J.W."/>
            <person name="Yadav J.S."/>
            <person name="Aerts A."/>
            <person name="Benoit I."/>
            <person name="Boyd A."/>
            <person name="Carlson A."/>
            <person name="Copeland A."/>
            <person name="Coutinho P.M."/>
            <person name="de Vries R.P."/>
            <person name="Ferreira P."/>
            <person name="Findley K."/>
            <person name="Foster B."/>
            <person name="Gaskell J."/>
            <person name="Glotzer D."/>
            <person name="Gorecki P."/>
            <person name="Heitman J."/>
            <person name="Hesse C."/>
            <person name="Hori C."/>
            <person name="Igarashi K."/>
            <person name="Jurgens J.A."/>
            <person name="Kallen N."/>
            <person name="Kersten P."/>
            <person name="Kohler A."/>
            <person name="Kuees U."/>
            <person name="Kumar T.K.A."/>
            <person name="Kuo A."/>
            <person name="LaButti K."/>
            <person name="Larrondo L.F."/>
            <person name="Lindquist E."/>
            <person name="Ling A."/>
            <person name="Lombard V."/>
            <person name="Lucas S."/>
            <person name="Lundell T."/>
            <person name="Martin R."/>
            <person name="McLaughlin D.J."/>
            <person name="Morgenstern I."/>
            <person name="Morin E."/>
            <person name="Murat C."/>
            <person name="Nagy L.G."/>
            <person name="Nolan M."/>
            <person name="Ohm R.A."/>
            <person name="Patyshakuliyeva A."/>
            <person name="Rokas A."/>
            <person name="Ruiz-Duenas F.J."/>
            <person name="Sabat G."/>
            <person name="Salamov A."/>
            <person name="Samejima M."/>
            <person name="Schmutz J."/>
            <person name="Slot J.C."/>
            <person name="St John F."/>
            <person name="Stenlid J."/>
            <person name="Sun H."/>
            <person name="Sun S."/>
            <person name="Syed K."/>
            <person name="Tsang A."/>
            <person name="Wiebenga A."/>
            <person name="Young D."/>
            <person name="Pisabarro A."/>
            <person name="Eastwood D.C."/>
            <person name="Martin F."/>
            <person name="Cullen D."/>
            <person name="Grigoriev I.V."/>
            <person name="Hibbett D.S."/>
        </authorList>
    </citation>
    <scope>NUCLEOTIDE SEQUENCE [LARGE SCALE GENOMIC DNA]</scope>
    <source>
        <strain evidence="1 2">ATCC 11539</strain>
    </source>
</reference>
<evidence type="ECO:0000313" key="2">
    <source>
        <dbReference type="Proteomes" id="UP000030669"/>
    </source>
</evidence>
<dbReference type="GeneID" id="19302398"/>
<dbReference type="KEGG" id="gtr:GLOTRDRAFT_131867"/>
<gene>
    <name evidence="1" type="ORF">GLOTRDRAFT_131867</name>
</gene>
<sequence length="282" mass="31255">MDPFSILSSVFSATVSVLTWLDNLEQANATIQDLHRNILLIHNIIHPLNGRPSLPPSVVMCLLAIGEDLCSIQEHLMVLKSGKVSQTTILAFLFPSNVTSKLKSDNDLLMQRIQLLQTAVLTQPYTSPTPQEGIGLLDSVGNSSVRQFWSDIFRNEDAYVTREQFRVGLDTLSHLSEEDFDTLWLRLDEFGMGVVTPMTLDAFVGDRSKSLKDTVRGIQSYPIARLGSSNDGCKVLLWVDDNPGNNEGEVTFALKCNIQVYQFTSTAAVKDWLEQHPGKGAS</sequence>
<dbReference type="AlphaFoldDB" id="S7PZB0"/>